<protein>
    <submittedName>
        <fullName evidence="2">Zinc finger protein CONSTANS-LIKE 13-like</fullName>
    </submittedName>
</protein>
<name>A0AAX6GDG2_IRIPA</name>
<feature type="compositionally biased region" description="Basic and acidic residues" evidence="1">
    <location>
        <begin position="98"/>
        <end position="119"/>
    </location>
</feature>
<evidence type="ECO:0000313" key="3">
    <source>
        <dbReference type="Proteomes" id="UP001140949"/>
    </source>
</evidence>
<feature type="compositionally biased region" description="Polar residues" evidence="1">
    <location>
        <begin position="14"/>
        <end position="26"/>
    </location>
</feature>
<gene>
    <name evidence="2" type="ORF">M6B38_372605</name>
</gene>
<comment type="caution">
    <text evidence="2">The sequence shown here is derived from an EMBL/GenBank/DDBJ whole genome shotgun (WGS) entry which is preliminary data.</text>
</comment>
<evidence type="ECO:0000256" key="1">
    <source>
        <dbReference type="SAM" id="MobiDB-lite"/>
    </source>
</evidence>
<organism evidence="2 3">
    <name type="scientific">Iris pallida</name>
    <name type="common">Sweet iris</name>
    <dbReference type="NCBI Taxonomy" id="29817"/>
    <lineage>
        <taxon>Eukaryota</taxon>
        <taxon>Viridiplantae</taxon>
        <taxon>Streptophyta</taxon>
        <taxon>Embryophyta</taxon>
        <taxon>Tracheophyta</taxon>
        <taxon>Spermatophyta</taxon>
        <taxon>Magnoliopsida</taxon>
        <taxon>Liliopsida</taxon>
        <taxon>Asparagales</taxon>
        <taxon>Iridaceae</taxon>
        <taxon>Iridoideae</taxon>
        <taxon>Irideae</taxon>
        <taxon>Iris</taxon>
    </lineage>
</organism>
<reference evidence="2" key="1">
    <citation type="journal article" date="2023" name="GigaByte">
        <title>Genome assembly of the bearded iris, Iris pallida Lam.</title>
        <authorList>
            <person name="Bruccoleri R.E."/>
            <person name="Oakeley E.J."/>
            <person name="Faust A.M.E."/>
            <person name="Altorfer M."/>
            <person name="Dessus-Babus S."/>
            <person name="Burckhardt D."/>
            <person name="Oertli M."/>
            <person name="Naumann U."/>
            <person name="Petersen F."/>
            <person name="Wong J."/>
        </authorList>
    </citation>
    <scope>NUCLEOTIDE SEQUENCE</scope>
    <source>
        <strain evidence="2">GSM-AAB239-AS_SAM_17_03QT</strain>
    </source>
</reference>
<proteinExistence type="predicted"/>
<dbReference type="AlphaFoldDB" id="A0AAX6GDG2"/>
<dbReference type="EMBL" id="JANAVB010020999">
    <property type="protein sequence ID" value="KAJ6826261.1"/>
    <property type="molecule type" value="Genomic_DNA"/>
</dbReference>
<feature type="region of interest" description="Disordered" evidence="1">
    <location>
        <begin position="1"/>
        <end position="119"/>
    </location>
</feature>
<sequence>MPMNWEEASKEGAGSTNRSSIRTTTAFAACHSSDHKPSSSPSSSSSSSRRSLRWSPPAPRRAASSAAAGQPEKGSIGLRCWCSPASKSQLEQRTSPAPEEKMEAGEERQESQRRERGCLEETTLAAWTWRSQSRHSAAASARQ</sequence>
<keyword evidence="3" id="KW-1185">Reference proteome</keyword>
<reference evidence="2" key="2">
    <citation type="submission" date="2023-04" db="EMBL/GenBank/DDBJ databases">
        <authorList>
            <person name="Bruccoleri R.E."/>
            <person name="Oakeley E.J."/>
            <person name="Faust A.-M."/>
            <person name="Dessus-Babus S."/>
            <person name="Altorfer M."/>
            <person name="Burckhardt D."/>
            <person name="Oertli M."/>
            <person name="Naumann U."/>
            <person name="Petersen F."/>
            <person name="Wong J."/>
        </authorList>
    </citation>
    <scope>NUCLEOTIDE SEQUENCE</scope>
    <source>
        <strain evidence="2">GSM-AAB239-AS_SAM_17_03QT</strain>
        <tissue evidence="2">Leaf</tissue>
    </source>
</reference>
<accession>A0AAX6GDG2</accession>
<dbReference type="Proteomes" id="UP001140949">
    <property type="component" value="Unassembled WGS sequence"/>
</dbReference>
<feature type="compositionally biased region" description="Polar residues" evidence="1">
    <location>
        <begin position="85"/>
        <end position="95"/>
    </location>
</feature>
<feature type="compositionally biased region" description="Low complexity" evidence="1">
    <location>
        <begin position="38"/>
        <end position="68"/>
    </location>
</feature>
<evidence type="ECO:0000313" key="2">
    <source>
        <dbReference type="EMBL" id="KAJ6826261.1"/>
    </source>
</evidence>